<gene>
    <name evidence="1" type="ORF">HMPREF9442_00074</name>
</gene>
<dbReference type="STRING" id="762982.HMPREF9442_00074"/>
<proteinExistence type="predicted"/>
<evidence type="ECO:0000313" key="2">
    <source>
        <dbReference type="Proteomes" id="UP000005546"/>
    </source>
</evidence>
<name>F3QPI7_9BACT</name>
<evidence type="ECO:0000313" key="1">
    <source>
        <dbReference type="EMBL" id="EGG58181.1"/>
    </source>
</evidence>
<dbReference type="AlphaFoldDB" id="F3QPI7"/>
<protein>
    <submittedName>
        <fullName evidence="1">Uncharacterized protein</fullName>
    </submittedName>
</protein>
<keyword evidence="2" id="KW-1185">Reference proteome</keyword>
<comment type="caution">
    <text evidence="1">The sequence shown here is derived from an EMBL/GenBank/DDBJ whole genome shotgun (WGS) entry which is preliminary data.</text>
</comment>
<sequence>MKGERRNKRKTKFFKLGYAEPRPIFHKDKDGTSFLTPAMPTKIPSTICGRDYIESY</sequence>
<dbReference type="EMBL" id="AFBR01000001">
    <property type="protein sequence ID" value="EGG58181.1"/>
    <property type="molecule type" value="Genomic_DNA"/>
</dbReference>
<organism evidence="1 2">
    <name type="scientific">Paraprevotella xylaniphila YIT 11841</name>
    <dbReference type="NCBI Taxonomy" id="762982"/>
    <lineage>
        <taxon>Bacteria</taxon>
        <taxon>Pseudomonadati</taxon>
        <taxon>Bacteroidota</taxon>
        <taxon>Bacteroidia</taxon>
        <taxon>Bacteroidales</taxon>
        <taxon>Prevotellaceae</taxon>
        <taxon>Paraprevotella</taxon>
    </lineage>
</organism>
<dbReference type="HOGENOM" id="CLU_3010179_0_0_10"/>
<reference evidence="1 2" key="1">
    <citation type="submission" date="2011-02" db="EMBL/GenBank/DDBJ databases">
        <authorList>
            <person name="Weinstock G."/>
            <person name="Sodergren E."/>
            <person name="Clifton S."/>
            <person name="Fulton L."/>
            <person name="Fulton B."/>
            <person name="Courtney L."/>
            <person name="Fronick C."/>
            <person name="Harrison M."/>
            <person name="Strong C."/>
            <person name="Farmer C."/>
            <person name="Delahaunty K."/>
            <person name="Markovic C."/>
            <person name="Hall O."/>
            <person name="Minx P."/>
            <person name="Tomlinson C."/>
            <person name="Mitreva M."/>
            <person name="Hou S."/>
            <person name="Chen J."/>
            <person name="Wollam A."/>
            <person name="Pepin K.H."/>
            <person name="Johnson M."/>
            <person name="Bhonagiri V."/>
            <person name="Zhang X."/>
            <person name="Suruliraj S."/>
            <person name="Warren W."/>
            <person name="Chinwalla A."/>
            <person name="Mardis E.R."/>
            <person name="Wilson R.K."/>
        </authorList>
    </citation>
    <scope>NUCLEOTIDE SEQUENCE [LARGE SCALE GENOMIC DNA]</scope>
    <source>
        <strain evidence="1 2">YIT 11841</strain>
    </source>
</reference>
<accession>F3QPI7</accession>
<dbReference type="Proteomes" id="UP000005546">
    <property type="component" value="Unassembled WGS sequence"/>
</dbReference>